<accession>A0AAD9J9Y2</accession>
<keyword evidence="4" id="KW-1185">Reference proteome</keyword>
<keyword evidence="2" id="KW-1133">Transmembrane helix</keyword>
<dbReference type="Proteomes" id="UP001208570">
    <property type="component" value="Unassembled WGS sequence"/>
</dbReference>
<keyword evidence="2" id="KW-0812">Transmembrane</keyword>
<keyword evidence="2" id="KW-0472">Membrane</keyword>
<sequence length="163" mass="18481">MFPKEDALCHHKEAASRLEPSAPPLSDLDVDNANMNELNKSSGSPKRRPDILMNIPSHGDGEKCRDKLIPAKNKLTTEPQGPWKTKNLGELVNDEADPLKIKRKRQRKVKKALGWAFWITCAPLAVILNLIRDSPIDPDDPFDWNNDPLRPWNYKVNLDAKIT</sequence>
<feature type="compositionally biased region" description="Basic and acidic residues" evidence="1">
    <location>
        <begin position="1"/>
        <end position="16"/>
    </location>
</feature>
<protein>
    <submittedName>
        <fullName evidence="3">Uncharacterized protein</fullName>
    </submittedName>
</protein>
<evidence type="ECO:0000313" key="4">
    <source>
        <dbReference type="Proteomes" id="UP001208570"/>
    </source>
</evidence>
<evidence type="ECO:0000313" key="3">
    <source>
        <dbReference type="EMBL" id="KAK2148907.1"/>
    </source>
</evidence>
<evidence type="ECO:0000256" key="2">
    <source>
        <dbReference type="SAM" id="Phobius"/>
    </source>
</evidence>
<reference evidence="3" key="1">
    <citation type="journal article" date="2023" name="Mol. Biol. Evol.">
        <title>Third-Generation Sequencing Reveals the Adaptive Role of the Epigenome in Three Deep-Sea Polychaetes.</title>
        <authorList>
            <person name="Perez M."/>
            <person name="Aroh O."/>
            <person name="Sun Y."/>
            <person name="Lan Y."/>
            <person name="Juniper S.K."/>
            <person name="Young C.R."/>
            <person name="Angers B."/>
            <person name="Qian P.Y."/>
        </authorList>
    </citation>
    <scope>NUCLEOTIDE SEQUENCE</scope>
    <source>
        <strain evidence="3">P08H-3</strain>
    </source>
</reference>
<feature type="transmembrane region" description="Helical" evidence="2">
    <location>
        <begin position="112"/>
        <end position="131"/>
    </location>
</feature>
<gene>
    <name evidence="3" type="ORF">LSH36_475g01000</name>
</gene>
<organism evidence="3 4">
    <name type="scientific">Paralvinella palmiformis</name>
    <dbReference type="NCBI Taxonomy" id="53620"/>
    <lineage>
        <taxon>Eukaryota</taxon>
        <taxon>Metazoa</taxon>
        <taxon>Spiralia</taxon>
        <taxon>Lophotrochozoa</taxon>
        <taxon>Annelida</taxon>
        <taxon>Polychaeta</taxon>
        <taxon>Sedentaria</taxon>
        <taxon>Canalipalpata</taxon>
        <taxon>Terebellida</taxon>
        <taxon>Terebelliformia</taxon>
        <taxon>Alvinellidae</taxon>
        <taxon>Paralvinella</taxon>
    </lineage>
</organism>
<feature type="compositionally biased region" description="Polar residues" evidence="1">
    <location>
        <begin position="33"/>
        <end position="44"/>
    </location>
</feature>
<comment type="caution">
    <text evidence="3">The sequence shown here is derived from an EMBL/GenBank/DDBJ whole genome shotgun (WGS) entry which is preliminary data.</text>
</comment>
<dbReference type="AlphaFoldDB" id="A0AAD9J9Y2"/>
<dbReference type="EMBL" id="JAODUP010000475">
    <property type="protein sequence ID" value="KAK2148907.1"/>
    <property type="molecule type" value="Genomic_DNA"/>
</dbReference>
<evidence type="ECO:0000256" key="1">
    <source>
        <dbReference type="SAM" id="MobiDB-lite"/>
    </source>
</evidence>
<feature type="region of interest" description="Disordered" evidence="1">
    <location>
        <begin position="1"/>
        <end position="64"/>
    </location>
</feature>
<proteinExistence type="predicted"/>
<name>A0AAD9J9Y2_9ANNE</name>